<dbReference type="PRINTS" id="PR00778">
    <property type="entry name" value="HTHARSR"/>
</dbReference>
<evidence type="ECO:0000256" key="2">
    <source>
        <dbReference type="ARBA" id="ARBA00023125"/>
    </source>
</evidence>
<dbReference type="RefSeq" id="WP_307556457.1">
    <property type="nucleotide sequence ID" value="NZ_JAUSQU010000001.1"/>
</dbReference>
<dbReference type="InterPro" id="IPR051011">
    <property type="entry name" value="Metal_resp_trans_reg"/>
</dbReference>
<dbReference type="Gene3D" id="1.10.10.10">
    <property type="entry name" value="Winged helix-like DNA-binding domain superfamily/Winged helix DNA-binding domain"/>
    <property type="match status" value="1"/>
</dbReference>
<evidence type="ECO:0000256" key="1">
    <source>
        <dbReference type="ARBA" id="ARBA00023015"/>
    </source>
</evidence>
<reference evidence="5 6" key="1">
    <citation type="submission" date="2023-07" db="EMBL/GenBank/DDBJ databases">
        <title>Sequencing the genomes of 1000 actinobacteria strains.</title>
        <authorList>
            <person name="Klenk H.-P."/>
        </authorList>
    </citation>
    <scope>NUCLEOTIDE SEQUENCE [LARGE SCALE GENOMIC DNA]</scope>
    <source>
        <strain evidence="5 6">DSM 46740</strain>
    </source>
</reference>
<dbReference type="EMBL" id="JAUSQU010000001">
    <property type="protein sequence ID" value="MDP9842561.1"/>
    <property type="molecule type" value="Genomic_DNA"/>
</dbReference>
<dbReference type="Pfam" id="PF01022">
    <property type="entry name" value="HTH_5"/>
    <property type="match status" value="1"/>
</dbReference>
<organism evidence="5 6">
    <name type="scientific">Streptosporangium lutulentum</name>
    <dbReference type="NCBI Taxonomy" id="1461250"/>
    <lineage>
        <taxon>Bacteria</taxon>
        <taxon>Bacillati</taxon>
        <taxon>Actinomycetota</taxon>
        <taxon>Actinomycetes</taxon>
        <taxon>Streptosporangiales</taxon>
        <taxon>Streptosporangiaceae</taxon>
        <taxon>Streptosporangium</taxon>
    </lineage>
</organism>
<keyword evidence="2 5" id="KW-0238">DNA-binding</keyword>
<keyword evidence="6" id="KW-1185">Reference proteome</keyword>
<sequence length="144" mass="15569">MSRASYVVADSDSESCVVRMVDPDRVVAVAGAMPKTVAIEELARVFGLLSDPGRLRVIIALLEGGEMCVCDIAAACGHSESAVSHTLRLLRAHHVVRVRRSGRMAYHRLDDSHIRMLLDLGLSHVHHVPAADSTDPADSADEIH</sequence>
<dbReference type="InterPro" id="IPR011991">
    <property type="entry name" value="ArsR-like_HTH"/>
</dbReference>
<dbReference type="PANTHER" id="PTHR43132:SF6">
    <property type="entry name" value="HTH-TYPE TRANSCRIPTIONAL REPRESSOR CZRA"/>
    <property type="match status" value="1"/>
</dbReference>
<dbReference type="SUPFAM" id="SSF46785">
    <property type="entry name" value="Winged helix' DNA-binding domain"/>
    <property type="match status" value="1"/>
</dbReference>
<dbReference type="PANTHER" id="PTHR43132">
    <property type="entry name" value="ARSENICAL RESISTANCE OPERON REPRESSOR ARSR-RELATED"/>
    <property type="match status" value="1"/>
</dbReference>
<protein>
    <submittedName>
        <fullName evidence="5">DNA-binding transcriptional ArsR family regulator</fullName>
    </submittedName>
</protein>
<dbReference type="InterPro" id="IPR001845">
    <property type="entry name" value="HTH_ArsR_DNA-bd_dom"/>
</dbReference>
<dbReference type="SMART" id="SM00418">
    <property type="entry name" value="HTH_ARSR"/>
    <property type="match status" value="1"/>
</dbReference>
<proteinExistence type="predicted"/>
<gene>
    <name evidence="5" type="ORF">J2853_001772</name>
</gene>
<dbReference type="Proteomes" id="UP001225356">
    <property type="component" value="Unassembled WGS sequence"/>
</dbReference>
<dbReference type="CDD" id="cd00090">
    <property type="entry name" value="HTH_ARSR"/>
    <property type="match status" value="1"/>
</dbReference>
<evidence type="ECO:0000313" key="6">
    <source>
        <dbReference type="Proteomes" id="UP001225356"/>
    </source>
</evidence>
<comment type="caution">
    <text evidence="5">The sequence shown here is derived from an EMBL/GenBank/DDBJ whole genome shotgun (WGS) entry which is preliminary data.</text>
</comment>
<evidence type="ECO:0000313" key="5">
    <source>
        <dbReference type="EMBL" id="MDP9842561.1"/>
    </source>
</evidence>
<keyword evidence="1" id="KW-0805">Transcription regulation</keyword>
<dbReference type="GO" id="GO:0003677">
    <property type="term" value="F:DNA binding"/>
    <property type="evidence" value="ECO:0007669"/>
    <property type="project" value="UniProtKB-KW"/>
</dbReference>
<dbReference type="InterPro" id="IPR036390">
    <property type="entry name" value="WH_DNA-bd_sf"/>
</dbReference>
<evidence type="ECO:0000256" key="3">
    <source>
        <dbReference type="ARBA" id="ARBA00023163"/>
    </source>
</evidence>
<feature type="domain" description="HTH arsR-type" evidence="4">
    <location>
        <begin position="34"/>
        <end position="129"/>
    </location>
</feature>
<accession>A0ABT9Q740</accession>
<name>A0ABT9Q740_9ACTN</name>
<dbReference type="InterPro" id="IPR036388">
    <property type="entry name" value="WH-like_DNA-bd_sf"/>
</dbReference>
<keyword evidence="3" id="KW-0804">Transcription</keyword>
<evidence type="ECO:0000259" key="4">
    <source>
        <dbReference type="PROSITE" id="PS50987"/>
    </source>
</evidence>
<dbReference type="NCBIfam" id="NF033788">
    <property type="entry name" value="HTH_metalloreg"/>
    <property type="match status" value="1"/>
</dbReference>
<dbReference type="PROSITE" id="PS50987">
    <property type="entry name" value="HTH_ARSR_2"/>
    <property type="match status" value="1"/>
</dbReference>